<feature type="chain" id="PRO_5041281304" description="YqaE/Pmp3 family membrane protein" evidence="7">
    <location>
        <begin position="20"/>
        <end position="147"/>
    </location>
</feature>
<evidence type="ECO:0000256" key="1">
    <source>
        <dbReference type="ARBA" id="ARBA00004370"/>
    </source>
</evidence>
<evidence type="ECO:0000313" key="8">
    <source>
        <dbReference type="EMBL" id="GLR17425.1"/>
    </source>
</evidence>
<keyword evidence="7" id="KW-0732">Signal</keyword>
<evidence type="ECO:0000256" key="7">
    <source>
        <dbReference type="SAM" id="SignalP"/>
    </source>
</evidence>
<keyword evidence="4 6" id="KW-1133">Transmembrane helix</keyword>
<dbReference type="Proteomes" id="UP001156666">
    <property type="component" value="Unassembled WGS sequence"/>
</dbReference>
<dbReference type="InterPro" id="IPR000612">
    <property type="entry name" value="PMP3"/>
</dbReference>
<reference evidence="8" key="2">
    <citation type="submission" date="2023-01" db="EMBL/GenBank/DDBJ databases">
        <title>Draft genome sequence of Portibacter lacus strain NBRC 108769.</title>
        <authorList>
            <person name="Sun Q."/>
            <person name="Mori K."/>
        </authorList>
    </citation>
    <scope>NUCLEOTIDE SEQUENCE</scope>
    <source>
        <strain evidence="8">NBRC 108769</strain>
    </source>
</reference>
<accession>A0AA37SP49</accession>
<feature type="transmembrane region" description="Helical" evidence="6">
    <location>
        <begin position="94"/>
        <end position="113"/>
    </location>
</feature>
<evidence type="ECO:0000256" key="6">
    <source>
        <dbReference type="SAM" id="Phobius"/>
    </source>
</evidence>
<proteinExistence type="inferred from homology"/>
<dbReference type="RefSeq" id="WP_235294133.1">
    <property type="nucleotide sequence ID" value="NZ_BSOH01000011.1"/>
</dbReference>
<feature type="signal peptide" evidence="7">
    <location>
        <begin position="1"/>
        <end position="19"/>
    </location>
</feature>
<evidence type="ECO:0008006" key="10">
    <source>
        <dbReference type="Google" id="ProtNLM"/>
    </source>
</evidence>
<evidence type="ECO:0000256" key="2">
    <source>
        <dbReference type="ARBA" id="ARBA00009530"/>
    </source>
</evidence>
<comment type="similarity">
    <text evidence="2">Belongs to the UPF0057 (PMP3) family.</text>
</comment>
<reference evidence="8" key="1">
    <citation type="journal article" date="2014" name="Int. J. Syst. Evol. Microbiol.">
        <title>Complete genome sequence of Corynebacterium casei LMG S-19264T (=DSM 44701T), isolated from a smear-ripened cheese.</title>
        <authorList>
            <consortium name="US DOE Joint Genome Institute (JGI-PGF)"/>
            <person name="Walter F."/>
            <person name="Albersmeier A."/>
            <person name="Kalinowski J."/>
            <person name="Ruckert C."/>
        </authorList>
    </citation>
    <scope>NUCLEOTIDE SEQUENCE</scope>
    <source>
        <strain evidence="8">NBRC 108769</strain>
    </source>
</reference>
<dbReference type="EMBL" id="BSOH01000011">
    <property type="protein sequence ID" value="GLR17425.1"/>
    <property type="molecule type" value="Genomic_DNA"/>
</dbReference>
<evidence type="ECO:0000256" key="3">
    <source>
        <dbReference type="ARBA" id="ARBA00022692"/>
    </source>
</evidence>
<keyword evidence="3 6" id="KW-0812">Transmembrane</keyword>
<name>A0AA37SP49_9BACT</name>
<comment type="subcellular location">
    <subcellularLocation>
        <location evidence="1">Membrane</location>
    </subcellularLocation>
</comment>
<gene>
    <name evidence="8" type="ORF">GCM10007940_20400</name>
</gene>
<evidence type="ECO:0000313" key="9">
    <source>
        <dbReference type="Proteomes" id="UP001156666"/>
    </source>
</evidence>
<sequence length="147" mass="16631">MKKILLFSLFLIMGFGAKAVNSVSWAQQFGDEPKIQMLTPEMTHLVVDQFLALTPKAYKEMTGDKLGLKKTLQLKAAQKFIKAKMNGAEDIDKGLYIVLAILGLGFIAMGLMDDWEGNNWWVNIILTFLCWIPGVIHALMKMKDYYP</sequence>
<feature type="transmembrane region" description="Helical" evidence="6">
    <location>
        <begin position="120"/>
        <end position="140"/>
    </location>
</feature>
<protein>
    <recommendedName>
        <fullName evidence="10">YqaE/Pmp3 family membrane protein</fullName>
    </recommendedName>
</protein>
<comment type="caution">
    <text evidence="8">The sequence shown here is derived from an EMBL/GenBank/DDBJ whole genome shotgun (WGS) entry which is preliminary data.</text>
</comment>
<keyword evidence="9" id="KW-1185">Reference proteome</keyword>
<keyword evidence="5 6" id="KW-0472">Membrane</keyword>
<dbReference type="AlphaFoldDB" id="A0AA37SP49"/>
<organism evidence="8 9">
    <name type="scientific">Portibacter lacus</name>
    <dbReference type="NCBI Taxonomy" id="1099794"/>
    <lineage>
        <taxon>Bacteria</taxon>
        <taxon>Pseudomonadati</taxon>
        <taxon>Bacteroidota</taxon>
        <taxon>Saprospiria</taxon>
        <taxon>Saprospirales</taxon>
        <taxon>Haliscomenobacteraceae</taxon>
        <taxon>Portibacter</taxon>
    </lineage>
</organism>
<dbReference type="Pfam" id="PF01679">
    <property type="entry name" value="Pmp3"/>
    <property type="match status" value="1"/>
</dbReference>
<dbReference type="GO" id="GO:0016020">
    <property type="term" value="C:membrane"/>
    <property type="evidence" value="ECO:0007669"/>
    <property type="project" value="UniProtKB-SubCell"/>
</dbReference>
<evidence type="ECO:0000256" key="4">
    <source>
        <dbReference type="ARBA" id="ARBA00022989"/>
    </source>
</evidence>
<evidence type="ECO:0000256" key="5">
    <source>
        <dbReference type="ARBA" id="ARBA00023136"/>
    </source>
</evidence>